<feature type="signal peptide" evidence="1">
    <location>
        <begin position="1"/>
        <end position="22"/>
    </location>
</feature>
<name>A0A4R1Q1D0_9FIRM</name>
<evidence type="ECO:0000256" key="1">
    <source>
        <dbReference type="SAM" id="SignalP"/>
    </source>
</evidence>
<proteinExistence type="predicted"/>
<sequence>MKKQTGFFILILLLAVFLPVQAAEPTKSSPLEWEISVLPKPNQEELEKQRWSYVFSNDIGKYAFDKQSLCIDEMDKNAVHVLTKTIFTDQKVISSLNKKYIEKLAANDKVLASEIEMVFQIRQKTYAIVGMKVWSEQGVSLEERKQDGRFAPVTPQTFADTMYDIARSFVRNGE</sequence>
<dbReference type="OrthoDB" id="1685075at2"/>
<organism evidence="2 3">
    <name type="scientific">Anaerospora hongkongensis</name>
    <dbReference type="NCBI Taxonomy" id="244830"/>
    <lineage>
        <taxon>Bacteria</taxon>
        <taxon>Bacillati</taxon>
        <taxon>Bacillota</taxon>
        <taxon>Negativicutes</taxon>
        <taxon>Selenomonadales</taxon>
        <taxon>Sporomusaceae</taxon>
        <taxon>Anaerospora</taxon>
    </lineage>
</organism>
<evidence type="ECO:0000313" key="3">
    <source>
        <dbReference type="Proteomes" id="UP000295063"/>
    </source>
</evidence>
<evidence type="ECO:0000313" key="2">
    <source>
        <dbReference type="EMBL" id="TCL39501.1"/>
    </source>
</evidence>
<dbReference type="RefSeq" id="WP_132076116.1">
    <property type="nucleotide sequence ID" value="NZ_SLUI01000002.1"/>
</dbReference>
<feature type="chain" id="PRO_5020322581" evidence="1">
    <location>
        <begin position="23"/>
        <end position="174"/>
    </location>
</feature>
<protein>
    <submittedName>
        <fullName evidence="2">Uncharacterized protein</fullName>
    </submittedName>
</protein>
<dbReference type="EMBL" id="SLUI01000002">
    <property type="protein sequence ID" value="TCL39501.1"/>
    <property type="molecule type" value="Genomic_DNA"/>
</dbReference>
<comment type="caution">
    <text evidence="2">The sequence shown here is derived from an EMBL/GenBank/DDBJ whole genome shotgun (WGS) entry which is preliminary data.</text>
</comment>
<dbReference type="Proteomes" id="UP000295063">
    <property type="component" value="Unassembled WGS sequence"/>
</dbReference>
<keyword evidence="3" id="KW-1185">Reference proteome</keyword>
<keyword evidence="1" id="KW-0732">Signal</keyword>
<gene>
    <name evidence="2" type="ORF">EV210_102419</name>
</gene>
<accession>A0A4R1Q1D0</accession>
<reference evidence="2 3" key="1">
    <citation type="submission" date="2019-03" db="EMBL/GenBank/DDBJ databases">
        <title>Genomic Encyclopedia of Type Strains, Phase IV (KMG-IV): sequencing the most valuable type-strain genomes for metagenomic binning, comparative biology and taxonomic classification.</title>
        <authorList>
            <person name="Goeker M."/>
        </authorList>
    </citation>
    <scope>NUCLEOTIDE SEQUENCE [LARGE SCALE GENOMIC DNA]</scope>
    <source>
        <strain evidence="2 3">DSM 15969</strain>
    </source>
</reference>
<dbReference type="AlphaFoldDB" id="A0A4R1Q1D0"/>